<dbReference type="EMBL" id="UZAN01001208">
    <property type="protein sequence ID" value="VDP22069.1"/>
    <property type="molecule type" value="Genomic_DNA"/>
</dbReference>
<protein>
    <submittedName>
        <fullName evidence="4">PRT6_C domain-containing protein</fullName>
    </submittedName>
</protein>
<dbReference type="OrthoDB" id="10069252at2759"/>
<evidence type="ECO:0000313" key="3">
    <source>
        <dbReference type="Proteomes" id="UP000272942"/>
    </source>
</evidence>
<keyword evidence="3" id="KW-1185">Reference proteome</keyword>
<feature type="domain" description="Rrn7/TAF1B C-terminal cyclin" evidence="1">
    <location>
        <begin position="64"/>
        <end position="185"/>
    </location>
</feature>
<evidence type="ECO:0000313" key="4">
    <source>
        <dbReference type="WBParaSite" id="ECPE_0000037601-mRNA-1"/>
    </source>
</evidence>
<dbReference type="InterPro" id="IPR048538">
    <property type="entry name" value="Rrn7_cyclin_C"/>
</dbReference>
<organism evidence="4">
    <name type="scientific">Echinostoma caproni</name>
    <dbReference type="NCBI Taxonomy" id="27848"/>
    <lineage>
        <taxon>Eukaryota</taxon>
        <taxon>Metazoa</taxon>
        <taxon>Spiralia</taxon>
        <taxon>Lophotrochozoa</taxon>
        <taxon>Platyhelminthes</taxon>
        <taxon>Trematoda</taxon>
        <taxon>Digenea</taxon>
        <taxon>Plagiorchiida</taxon>
        <taxon>Echinostomata</taxon>
        <taxon>Echinostomatoidea</taxon>
        <taxon>Echinostomatidae</taxon>
        <taxon>Echinostoma</taxon>
    </lineage>
</organism>
<proteinExistence type="predicted"/>
<reference evidence="4" key="1">
    <citation type="submission" date="2016-06" db="UniProtKB">
        <authorList>
            <consortium name="WormBaseParasite"/>
        </authorList>
    </citation>
    <scope>IDENTIFICATION</scope>
</reference>
<dbReference type="Proteomes" id="UP000272942">
    <property type="component" value="Unassembled WGS sequence"/>
</dbReference>
<dbReference type="WBParaSite" id="ECPE_0000037601-mRNA-1">
    <property type="protein sequence ID" value="ECPE_0000037601-mRNA-1"/>
    <property type="gene ID" value="ECPE_0000037601"/>
</dbReference>
<gene>
    <name evidence="2" type="ORF">ECPE_LOCUS376</name>
</gene>
<evidence type="ECO:0000259" key="1">
    <source>
        <dbReference type="Pfam" id="PF20645"/>
    </source>
</evidence>
<dbReference type="AlphaFoldDB" id="A0A183A091"/>
<sequence>MSRRHHRYLELVNADQAFCPSANGLAEGLSESSASKVDLQLLLIWNVRNGVGLRRRLTCFPLAWLVRRSVIALGLPEAIHTVCRLLLKRLRVLLSHAADLPTGPLLVTSIPWSRVLRIEVTAMAVVVIALRLLFKFDDLTEYRLACVAEALAEPVGDSGTSPSHDPRPLPFDWTAWAAYAERRFRQSSSGVPDTRTDLIACEPETLLRCNTVRGSDLSLVDSVKDFLGPYEFQLGKSIGWGESVMYARKHGQVS</sequence>
<evidence type="ECO:0000313" key="2">
    <source>
        <dbReference type="EMBL" id="VDP22069.1"/>
    </source>
</evidence>
<name>A0A183A091_9TREM</name>
<accession>A0A183A091</accession>
<dbReference type="Pfam" id="PF20645">
    <property type="entry name" value="Rrn7_cyclin_C"/>
    <property type="match status" value="1"/>
</dbReference>
<reference evidence="2 3" key="2">
    <citation type="submission" date="2018-11" db="EMBL/GenBank/DDBJ databases">
        <authorList>
            <consortium name="Pathogen Informatics"/>
        </authorList>
    </citation>
    <scope>NUCLEOTIDE SEQUENCE [LARGE SCALE GENOMIC DNA]</scope>
    <source>
        <strain evidence="2 3">Egypt</strain>
    </source>
</reference>